<dbReference type="EMBL" id="JBHTHX010000635">
    <property type="protein sequence ID" value="MFD0886526.1"/>
    <property type="molecule type" value="Genomic_DNA"/>
</dbReference>
<evidence type="ECO:0000313" key="3">
    <source>
        <dbReference type="Proteomes" id="UP001597024"/>
    </source>
</evidence>
<feature type="transmembrane region" description="Helical" evidence="1">
    <location>
        <begin position="119"/>
        <end position="139"/>
    </location>
</feature>
<dbReference type="InterPro" id="IPR038750">
    <property type="entry name" value="YczE/YyaS-like"/>
</dbReference>
<dbReference type="PANTHER" id="PTHR40078:SF1">
    <property type="entry name" value="INTEGRAL MEMBRANE PROTEIN"/>
    <property type="match status" value="1"/>
</dbReference>
<name>A0ABW3DRP2_9ACTN</name>
<feature type="transmembrane region" description="Helical" evidence="1">
    <location>
        <begin position="26"/>
        <end position="45"/>
    </location>
</feature>
<feature type="transmembrane region" description="Helical" evidence="1">
    <location>
        <begin position="65"/>
        <end position="83"/>
    </location>
</feature>
<organism evidence="2 3">
    <name type="scientific">Streptosporangium algeriense</name>
    <dbReference type="NCBI Taxonomy" id="1682748"/>
    <lineage>
        <taxon>Bacteria</taxon>
        <taxon>Bacillati</taxon>
        <taxon>Actinomycetota</taxon>
        <taxon>Actinomycetes</taxon>
        <taxon>Streptosporangiales</taxon>
        <taxon>Streptosporangiaceae</taxon>
        <taxon>Streptosporangium</taxon>
    </lineage>
</organism>
<sequence length="218" mass="22452">MADWRLRLFQQPLLPAGHRPRRMVQLLAGLVLYGVTDAMVLASGLGVEPWDALAQGLSRTAGLSVGLWTNLIGALVLLLWIPLRQKPGLGTVCNILIVGTSMDLALIVLPVPGSAAESWTLLLAGTALNGLATGCYIGADAGTGPRDGLMTGIAALGHPLWAVRLAIELTVLAAGFLLGATVGVGTVIYALAIGPLAHLLIPLFQIRPAPGPRGDGVG</sequence>
<comment type="caution">
    <text evidence="2">The sequence shown here is derived from an EMBL/GenBank/DDBJ whole genome shotgun (WGS) entry which is preliminary data.</text>
</comment>
<proteinExistence type="predicted"/>
<keyword evidence="3" id="KW-1185">Reference proteome</keyword>
<feature type="transmembrane region" description="Helical" evidence="1">
    <location>
        <begin position="95"/>
        <end position="113"/>
    </location>
</feature>
<keyword evidence="1" id="KW-1133">Transmembrane helix</keyword>
<dbReference type="Proteomes" id="UP001597024">
    <property type="component" value="Unassembled WGS sequence"/>
</dbReference>
<keyword evidence="1" id="KW-0812">Transmembrane</keyword>
<protein>
    <submittedName>
        <fullName evidence="2">YitT family protein</fullName>
    </submittedName>
</protein>
<evidence type="ECO:0000313" key="2">
    <source>
        <dbReference type="EMBL" id="MFD0886526.1"/>
    </source>
</evidence>
<dbReference type="PANTHER" id="PTHR40078">
    <property type="entry name" value="INTEGRAL MEMBRANE PROTEIN-RELATED"/>
    <property type="match status" value="1"/>
</dbReference>
<feature type="non-terminal residue" evidence="2">
    <location>
        <position position="218"/>
    </location>
</feature>
<keyword evidence="1" id="KW-0472">Membrane</keyword>
<accession>A0ABW3DRP2</accession>
<dbReference type="Pfam" id="PF19700">
    <property type="entry name" value="DUF6198"/>
    <property type="match status" value="1"/>
</dbReference>
<evidence type="ECO:0000256" key="1">
    <source>
        <dbReference type="SAM" id="Phobius"/>
    </source>
</evidence>
<gene>
    <name evidence="2" type="ORF">ACFQ08_18430</name>
</gene>
<reference evidence="3" key="1">
    <citation type="journal article" date="2019" name="Int. J. Syst. Evol. Microbiol.">
        <title>The Global Catalogue of Microorganisms (GCM) 10K type strain sequencing project: providing services to taxonomists for standard genome sequencing and annotation.</title>
        <authorList>
            <consortium name="The Broad Institute Genomics Platform"/>
            <consortium name="The Broad Institute Genome Sequencing Center for Infectious Disease"/>
            <person name="Wu L."/>
            <person name="Ma J."/>
        </authorList>
    </citation>
    <scope>NUCLEOTIDE SEQUENCE [LARGE SCALE GENOMIC DNA]</scope>
    <source>
        <strain evidence="3">CCUG 62974</strain>
    </source>
</reference>